<dbReference type="RefSeq" id="WP_013256323.1">
    <property type="nucleotide sequence ID" value="NC_014364.1"/>
</dbReference>
<proteinExistence type="inferred from homology"/>
<dbReference type="SUPFAM" id="SSF51430">
    <property type="entry name" value="NAD(P)-linked oxidoreductase"/>
    <property type="match status" value="1"/>
</dbReference>
<dbReference type="InterPro" id="IPR018170">
    <property type="entry name" value="Aldo/ket_reductase_CS"/>
</dbReference>
<evidence type="ECO:0000313" key="9">
    <source>
        <dbReference type="Proteomes" id="UP000002318"/>
    </source>
</evidence>
<evidence type="ECO:0000313" key="8">
    <source>
        <dbReference type="EMBL" id="ADK82864.1"/>
    </source>
</evidence>
<dbReference type="HOGENOM" id="CLU_023205_0_1_12"/>
<dbReference type="PROSITE" id="PS00062">
    <property type="entry name" value="ALDOKETO_REDUCTASE_2"/>
    <property type="match status" value="1"/>
</dbReference>
<evidence type="ECO:0000256" key="6">
    <source>
        <dbReference type="PIRSR" id="PIRSR000097-3"/>
    </source>
</evidence>
<dbReference type="Pfam" id="PF00248">
    <property type="entry name" value="Aldo_ket_red"/>
    <property type="match status" value="1"/>
</dbReference>
<comment type="similarity">
    <text evidence="1">Belongs to the aldo/keto reductase family.</text>
</comment>
<dbReference type="OrthoDB" id="9804790at2"/>
<accession>E1R809</accession>
<name>E1R809_SEDSS</name>
<gene>
    <name evidence="8" type="ordered locus">Spirs_3778</name>
</gene>
<evidence type="ECO:0000256" key="1">
    <source>
        <dbReference type="ARBA" id="ARBA00007905"/>
    </source>
</evidence>
<dbReference type="GO" id="GO:0050580">
    <property type="term" value="F:2,5-didehydrogluconate reductase activity"/>
    <property type="evidence" value="ECO:0007669"/>
    <property type="project" value="UniProtKB-EC"/>
</dbReference>
<dbReference type="FunFam" id="3.20.20.100:FF:000015">
    <property type="entry name" value="Oxidoreductase, aldo/keto reductase family"/>
    <property type="match status" value="1"/>
</dbReference>
<dbReference type="KEGG" id="ssm:Spirs_3778"/>
<evidence type="ECO:0000256" key="2">
    <source>
        <dbReference type="ARBA" id="ARBA00022857"/>
    </source>
</evidence>
<dbReference type="EC" id="1.1.1.274" evidence="8"/>
<feature type="domain" description="NADP-dependent oxidoreductase" evidence="7">
    <location>
        <begin position="19"/>
        <end position="261"/>
    </location>
</feature>
<dbReference type="STRING" id="573413.Spirs_3778"/>
<dbReference type="Proteomes" id="UP000002318">
    <property type="component" value="Chromosome"/>
</dbReference>
<dbReference type="PIRSF" id="PIRSF000097">
    <property type="entry name" value="AKR"/>
    <property type="match status" value="1"/>
</dbReference>
<dbReference type="PROSITE" id="PS00798">
    <property type="entry name" value="ALDOKETO_REDUCTASE_1"/>
    <property type="match status" value="1"/>
</dbReference>
<dbReference type="PRINTS" id="PR00069">
    <property type="entry name" value="ALDKETRDTASE"/>
</dbReference>
<dbReference type="EMBL" id="CP002116">
    <property type="protein sequence ID" value="ADK82864.1"/>
    <property type="molecule type" value="Genomic_DNA"/>
</dbReference>
<keyword evidence="9" id="KW-1185">Reference proteome</keyword>
<organism evidence="8 9">
    <name type="scientific">Sediminispirochaeta smaragdinae (strain DSM 11293 / JCM 15392 / SEBR 4228)</name>
    <name type="common">Spirochaeta smaragdinae</name>
    <dbReference type="NCBI Taxonomy" id="573413"/>
    <lineage>
        <taxon>Bacteria</taxon>
        <taxon>Pseudomonadati</taxon>
        <taxon>Spirochaetota</taxon>
        <taxon>Spirochaetia</taxon>
        <taxon>Spirochaetales</taxon>
        <taxon>Spirochaetaceae</taxon>
        <taxon>Sediminispirochaeta</taxon>
    </lineage>
</organism>
<evidence type="ECO:0000259" key="7">
    <source>
        <dbReference type="Pfam" id="PF00248"/>
    </source>
</evidence>
<reference evidence="8 9" key="1">
    <citation type="journal article" date="2010" name="Stand. Genomic Sci.">
        <title>Complete genome sequence of Spirochaeta smaragdinae type strain (SEBR 4228).</title>
        <authorList>
            <person name="Mavromatis K."/>
            <person name="Yasawong M."/>
            <person name="Chertkov O."/>
            <person name="Lapidus A."/>
            <person name="Lucas S."/>
            <person name="Nolan M."/>
            <person name="Del Rio T.G."/>
            <person name="Tice H."/>
            <person name="Cheng J.F."/>
            <person name="Pitluck S."/>
            <person name="Liolios K."/>
            <person name="Ivanova N."/>
            <person name="Tapia R."/>
            <person name="Han C."/>
            <person name="Bruce D."/>
            <person name="Goodwin L."/>
            <person name="Pati A."/>
            <person name="Chen A."/>
            <person name="Palaniappan K."/>
            <person name="Land M."/>
            <person name="Hauser L."/>
            <person name="Chang Y.J."/>
            <person name="Jeffries C.D."/>
            <person name="Detter J.C."/>
            <person name="Rohde M."/>
            <person name="Brambilla E."/>
            <person name="Spring S."/>
            <person name="Goker M."/>
            <person name="Sikorski J."/>
            <person name="Woyke T."/>
            <person name="Bristow J."/>
            <person name="Eisen J.A."/>
            <person name="Markowitz V."/>
            <person name="Hugenholtz P."/>
            <person name="Klenk H.P."/>
            <person name="Kyrpides N.C."/>
        </authorList>
    </citation>
    <scope>NUCLEOTIDE SEQUENCE [LARGE SCALE GENOMIC DNA]</scope>
    <source>
        <strain evidence="9">DSM 11293 / JCM 15392 / SEBR 4228</strain>
    </source>
</reference>
<feature type="site" description="Lowers pKa of active site Tyr" evidence="6">
    <location>
        <position position="78"/>
    </location>
</feature>
<evidence type="ECO:0000256" key="4">
    <source>
        <dbReference type="PIRSR" id="PIRSR000097-1"/>
    </source>
</evidence>
<dbReference type="InterPro" id="IPR036812">
    <property type="entry name" value="NAD(P)_OxRdtase_dom_sf"/>
</dbReference>
<dbReference type="PANTHER" id="PTHR43827:SF3">
    <property type="entry name" value="NADP-DEPENDENT OXIDOREDUCTASE DOMAIN-CONTAINING PROTEIN"/>
    <property type="match status" value="1"/>
</dbReference>
<feature type="active site" description="Proton donor" evidence="4">
    <location>
        <position position="53"/>
    </location>
</feature>
<protein>
    <submittedName>
        <fullName evidence="8">Methylglyoxal reductase (NADPH-dependent)</fullName>
        <ecNumber evidence="8">1.1.1.274</ecNumber>
        <ecNumber evidence="8">1.1.1.283</ecNumber>
    </submittedName>
</protein>
<evidence type="ECO:0000256" key="3">
    <source>
        <dbReference type="ARBA" id="ARBA00023002"/>
    </source>
</evidence>
<dbReference type="eggNOG" id="COG0656">
    <property type="taxonomic scope" value="Bacteria"/>
</dbReference>
<dbReference type="InterPro" id="IPR020471">
    <property type="entry name" value="AKR"/>
</dbReference>
<dbReference type="GO" id="GO:0043892">
    <property type="term" value="F:methylglyoxal reductase (NADPH) activity"/>
    <property type="evidence" value="ECO:0007669"/>
    <property type="project" value="UniProtKB-EC"/>
</dbReference>
<dbReference type="InterPro" id="IPR023210">
    <property type="entry name" value="NADP_OxRdtase_dom"/>
</dbReference>
<dbReference type="Gene3D" id="3.20.20.100">
    <property type="entry name" value="NADP-dependent oxidoreductase domain"/>
    <property type="match status" value="1"/>
</dbReference>
<dbReference type="AlphaFoldDB" id="E1R809"/>
<evidence type="ECO:0000256" key="5">
    <source>
        <dbReference type="PIRSR" id="PIRSR000097-2"/>
    </source>
</evidence>
<dbReference type="PANTHER" id="PTHR43827">
    <property type="entry name" value="2,5-DIKETO-D-GLUCONIC ACID REDUCTASE"/>
    <property type="match status" value="1"/>
</dbReference>
<feature type="binding site" evidence="5">
    <location>
        <position position="111"/>
    </location>
    <ligand>
        <name>substrate</name>
    </ligand>
</feature>
<keyword evidence="2" id="KW-0521">NADP</keyword>
<keyword evidence="3 8" id="KW-0560">Oxidoreductase</keyword>
<dbReference type="EC" id="1.1.1.283" evidence="8"/>
<sequence>MITIRESVSLNNGVVIPRIGFGVFRITEPKEGEIAIETAIDAGYRLIDTASVYGNEELVGKVLKASGIPRDEFFITTKAWNDELGGEKTQKAFEQSLKRLATDYIDLYLIHWPLFDQAIEAWQTMERLLRSGKVRAIGVSNFTPHHIERLKSVSDIVPAVNQVEFHPYLVQSDLKAYCDRHGIQLEAWSPFMRGKVLSDPTLQRMAAEKEKSTAQIALRWLFQKDIIAIPKSVTPERIIANSRIFDFQLSNQEMSVIDGLDKNEHLGASPDNFIEYFKTTGV</sequence>